<keyword evidence="3 5" id="KW-0819">tRNA processing</keyword>
<name>A0A377GXQ3_9FUSO</name>
<dbReference type="HAMAP" id="MF_01080">
    <property type="entry name" value="TruB_bact"/>
    <property type="match status" value="1"/>
</dbReference>
<evidence type="ECO:0000256" key="1">
    <source>
        <dbReference type="ARBA" id="ARBA00000385"/>
    </source>
</evidence>
<comment type="function">
    <text evidence="5">Responsible for synthesis of pseudouridine from uracil-55 in the psi GC loop of transfer RNAs.</text>
</comment>
<evidence type="ECO:0000256" key="5">
    <source>
        <dbReference type="HAMAP-Rule" id="MF_01080"/>
    </source>
</evidence>
<comment type="catalytic activity">
    <reaction evidence="1 5">
        <text>uridine(55) in tRNA = pseudouridine(55) in tRNA</text>
        <dbReference type="Rhea" id="RHEA:42532"/>
        <dbReference type="Rhea" id="RHEA-COMP:10101"/>
        <dbReference type="Rhea" id="RHEA-COMP:10102"/>
        <dbReference type="ChEBI" id="CHEBI:65314"/>
        <dbReference type="ChEBI" id="CHEBI:65315"/>
        <dbReference type="EC" id="5.4.99.25"/>
    </reaction>
</comment>
<dbReference type="GO" id="GO:1990481">
    <property type="term" value="P:mRNA pseudouridine synthesis"/>
    <property type="evidence" value="ECO:0007669"/>
    <property type="project" value="TreeGrafter"/>
</dbReference>
<evidence type="ECO:0000313" key="8">
    <source>
        <dbReference type="Proteomes" id="UP000255328"/>
    </source>
</evidence>
<evidence type="ECO:0000256" key="4">
    <source>
        <dbReference type="ARBA" id="ARBA00023235"/>
    </source>
</evidence>
<reference evidence="7 8" key="1">
    <citation type="submission" date="2018-06" db="EMBL/GenBank/DDBJ databases">
        <authorList>
            <consortium name="Pathogen Informatics"/>
            <person name="Doyle S."/>
        </authorList>
    </citation>
    <scope>NUCLEOTIDE SEQUENCE [LARGE SCALE GENOMIC DNA]</scope>
    <source>
        <strain evidence="7 8">NCTC10723</strain>
    </source>
</reference>
<dbReference type="InterPro" id="IPR002501">
    <property type="entry name" value="PsdUridine_synth_N"/>
</dbReference>
<keyword evidence="8" id="KW-1185">Reference proteome</keyword>
<dbReference type="AlphaFoldDB" id="A0A377GXQ3"/>
<dbReference type="InterPro" id="IPR020103">
    <property type="entry name" value="PsdUridine_synth_cat_dom_sf"/>
</dbReference>
<dbReference type="GO" id="GO:0003723">
    <property type="term" value="F:RNA binding"/>
    <property type="evidence" value="ECO:0007669"/>
    <property type="project" value="InterPro"/>
</dbReference>
<dbReference type="SUPFAM" id="SSF55120">
    <property type="entry name" value="Pseudouridine synthase"/>
    <property type="match status" value="1"/>
</dbReference>
<dbReference type="CDD" id="cd02573">
    <property type="entry name" value="PseudoU_synth_EcTruB"/>
    <property type="match status" value="1"/>
</dbReference>
<proteinExistence type="inferred from homology"/>
<gene>
    <name evidence="5 7" type="primary">truB</name>
    <name evidence="7" type="ORF">NCTC10723_01163</name>
</gene>
<dbReference type="OrthoDB" id="9802309at2"/>
<dbReference type="Proteomes" id="UP000255328">
    <property type="component" value="Unassembled WGS sequence"/>
</dbReference>
<dbReference type="NCBIfam" id="TIGR00431">
    <property type="entry name" value="TruB"/>
    <property type="match status" value="1"/>
</dbReference>
<sequence>MEGIININKPSGITSFDVIRALRKILKEKRIGHTGTLDPLAEGVLVICLGRATKLVQDIEGYSKIYTAGFQLGYRTDTYDIEGKIIEESEKKNATRDELDGVLKKFTGNIKQIPPMYSALKIDGQKLYNLARKGIEIERKARDIYIDFIEVLEFDGIRGRIRCNVSKGTYIRSLIDDIGKELGSLAIMSSLIREKVGNSSISEAFTLEEIERLYSKGNVSFLQSVENFFDYPKLEIEEERNLTLFLNGNTIRYKSSDGRYRAYYKNKFLGLANVNNNLLKGYKYF</sequence>
<dbReference type="PANTHER" id="PTHR13767:SF2">
    <property type="entry name" value="PSEUDOURIDYLATE SYNTHASE TRUB1"/>
    <property type="match status" value="1"/>
</dbReference>
<accession>A0A377GXQ3</accession>
<dbReference type="InterPro" id="IPR014780">
    <property type="entry name" value="tRNA_psdUridine_synth_TruB"/>
</dbReference>
<keyword evidence="4 5" id="KW-0413">Isomerase</keyword>
<evidence type="ECO:0000256" key="2">
    <source>
        <dbReference type="ARBA" id="ARBA00005642"/>
    </source>
</evidence>
<dbReference type="Pfam" id="PF01509">
    <property type="entry name" value="TruB_N"/>
    <property type="match status" value="1"/>
</dbReference>
<dbReference type="PANTHER" id="PTHR13767">
    <property type="entry name" value="TRNA-PSEUDOURIDINE SYNTHASE"/>
    <property type="match status" value="1"/>
</dbReference>
<feature type="domain" description="Pseudouridine synthase II N-terminal" evidence="6">
    <location>
        <begin position="23"/>
        <end position="171"/>
    </location>
</feature>
<evidence type="ECO:0000313" key="7">
    <source>
        <dbReference type="EMBL" id="STO31706.1"/>
    </source>
</evidence>
<protein>
    <recommendedName>
        <fullName evidence="5">tRNA pseudouridine synthase B</fullName>
        <ecNumber evidence="5">5.4.99.25</ecNumber>
    </recommendedName>
    <alternativeName>
        <fullName evidence="5">tRNA pseudouridine(55) synthase</fullName>
        <shortName evidence="5">Psi55 synthase</shortName>
    </alternativeName>
    <alternativeName>
        <fullName evidence="5">tRNA pseudouridylate synthase</fullName>
    </alternativeName>
    <alternativeName>
        <fullName evidence="5">tRNA-uridine isomerase</fullName>
    </alternativeName>
</protein>
<evidence type="ECO:0000256" key="3">
    <source>
        <dbReference type="ARBA" id="ARBA00022694"/>
    </source>
</evidence>
<dbReference type="EMBL" id="UGGU01000003">
    <property type="protein sequence ID" value="STO31706.1"/>
    <property type="molecule type" value="Genomic_DNA"/>
</dbReference>
<feature type="active site" description="Nucleophile" evidence="5">
    <location>
        <position position="38"/>
    </location>
</feature>
<dbReference type="GO" id="GO:0031119">
    <property type="term" value="P:tRNA pseudouridine synthesis"/>
    <property type="evidence" value="ECO:0007669"/>
    <property type="project" value="UniProtKB-UniRule"/>
</dbReference>
<dbReference type="Gene3D" id="3.30.2350.10">
    <property type="entry name" value="Pseudouridine synthase"/>
    <property type="match status" value="1"/>
</dbReference>
<comment type="similarity">
    <text evidence="2 5">Belongs to the pseudouridine synthase TruB family. Type 1 subfamily.</text>
</comment>
<organism evidence="7 8">
    <name type="scientific">Fusobacterium necrogenes</name>
    <dbReference type="NCBI Taxonomy" id="858"/>
    <lineage>
        <taxon>Bacteria</taxon>
        <taxon>Fusobacteriati</taxon>
        <taxon>Fusobacteriota</taxon>
        <taxon>Fusobacteriia</taxon>
        <taxon>Fusobacteriales</taxon>
        <taxon>Fusobacteriaceae</taxon>
        <taxon>Fusobacterium</taxon>
    </lineage>
</organism>
<evidence type="ECO:0000259" key="6">
    <source>
        <dbReference type="Pfam" id="PF01509"/>
    </source>
</evidence>
<dbReference type="RefSeq" id="WP_115270253.1">
    <property type="nucleotide sequence ID" value="NZ_UGGU01000003.1"/>
</dbReference>
<dbReference type="GO" id="GO:0160148">
    <property type="term" value="F:tRNA pseudouridine(55) synthase activity"/>
    <property type="evidence" value="ECO:0007669"/>
    <property type="project" value="UniProtKB-EC"/>
</dbReference>
<dbReference type="EC" id="5.4.99.25" evidence="5"/>